<dbReference type="Gene3D" id="3.90.850.10">
    <property type="entry name" value="Fumarylacetoacetase-like, C-terminal domain"/>
    <property type="match status" value="1"/>
</dbReference>
<keyword evidence="5" id="KW-1185">Reference proteome</keyword>
<dbReference type="SUPFAM" id="SSF56529">
    <property type="entry name" value="FAH"/>
    <property type="match status" value="1"/>
</dbReference>
<feature type="domain" description="Fumarylacetoacetase-like C-terminal" evidence="3">
    <location>
        <begin position="73"/>
        <end position="280"/>
    </location>
</feature>
<dbReference type="RefSeq" id="WP_074699549.1">
    <property type="nucleotide sequence ID" value="NZ_CP018863.1"/>
</dbReference>
<evidence type="ECO:0000256" key="1">
    <source>
        <dbReference type="ARBA" id="ARBA00010211"/>
    </source>
</evidence>
<gene>
    <name evidence="4" type="ORF">SAMN04489742_1075</name>
</gene>
<reference evidence="4 5" key="1">
    <citation type="submission" date="2016-10" db="EMBL/GenBank/DDBJ databases">
        <authorList>
            <person name="de Groot N.N."/>
        </authorList>
    </citation>
    <scope>NUCLEOTIDE SEQUENCE [LARGE SCALE GENOMIC DNA]</scope>
    <source>
        <strain evidence="4 5">DSM 20117</strain>
    </source>
</reference>
<dbReference type="PANTHER" id="PTHR42796:SF4">
    <property type="entry name" value="FUMARYLACETOACETATE HYDROLASE DOMAIN-CONTAINING PROTEIN 2A"/>
    <property type="match status" value="1"/>
</dbReference>
<dbReference type="InterPro" id="IPR011234">
    <property type="entry name" value="Fumarylacetoacetase-like_C"/>
</dbReference>
<name>A0A1H1ATD5_9MICC</name>
<keyword evidence="2" id="KW-0479">Metal-binding</keyword>
<dbReference type="InterPro" id="IPR051121">
    <property type="entry name" value="FAH"/>
</dbReference>
<dbReference type="GO" id="GO:0003824">
    <property type="term" value="F:catalytic activity"/>
    <property type="evidence" value="ECO:0007669"/>
    <property type="project" value="InterPro"/>
</dbReference>
<evidence type="ECO:0000313" key="4">
    <source>
        <dbReference type="EMBL" id="SDQ42781.1"/>
    </source>
</evidence>
<accession>A0A1H1ATD5</accession>
<dbReference type="Proteomes" id="UP000181917">
    <property type="component" value="Unassembled WGS sequence"/>
</dbReference>
<evidence type="ECO:0000256" key="2">
    <source>
        <dbReference type="ARBA" id="ARBA00022723"/>
    </source>
</evidence>
<organism evidence="4 5">
    <name type="scientific">Crystallibacter crystallopoietes</name>
    <dbReference type="NCBI Taxonomy" id="37928"/>
    <lineage>
        <taxon>Bacteria</taxon>
        <taxon>Bacillati</taxon>
        <taxon>Actinomycetota</taxon>
        <taxon>Actinomycetes</taxon>
        <taxon>Micrococcales</taxon>
        <taxon>Micrococcaceae</taxon>
        <taxon>Crystallibacter</taxon>
    </lineage>
</organism>
<comment type="similarity">
    <text evidence="1">Belongs to the FAH family.</text>
</comment>
<sequence length="290" mass="31256">MKVMRIGEAGQEVPVFVSTEGKTYDLRPVTADIDGAFLETWAHRLDELPLEALAPFDTAGLRVGAPIARPGAVLGIGLNYAGHAAESGNPIPERPIVFYKHPNTVIGPNDDVVIPPRAEKVDWEVELGVVIGRRASYLASPADAVDCIAGYVLANDISEREFQLEHSGVQWTLGKSCPTFTPVGPWLVPAAEVHAAGDAGVRLQTWVNGNPRQDSSTTDMVFDAVELVYRLSQYMVLEPGDLINTGTPEGVAMSGRFPYLQEGDTLKLAGGILGEQESKVHQHELVVPKN</sequence>
<dbReference type="KEGG" id="acry:AC20117_11960"/>
<dbReference type="OrthoDB" id="9805307at2"/>
<dbReference type="GO" id="GO:0044281">
    <property type="term" value="P:small molecule metabolic process"/>
    <property type="evidence" value="ECO:0007669"/>
    <property type="project" value="UniProtKB-ARBA"/>
</dbReference>
<dbReference type="EMBL" id="FNKH01000002">
    <property type="protein sequence ID" value="SDQ42781.1"/>
    <property type="molecule type" value="Genomic_DNA"/>
</dbReference>
<dbReference type="AlphaFoldDB" id="A0A1H1ATD5"/>
<dbReference type="GO" id="GO:0046872">
    <property type="term" value="F:metal ion binding"/>
    <property type="evidence" value="ECO:0007669"/>
    <property type="project" value="UniProtKB-KW"/>
</dbReference>
<evidence type="ECO:0000259" key="3">
    <source>
        <dbReference type="Pfam" id="PF01557"/>
    </source>
</evidence>
<dbReference type="STRING" id="37928.SAMN04489742_1075"/>
<protein>
    <submittedName>
        <fullName evidence="4">2-keto-4-pentenoate hydratase/2-oxohepta-3-ene-1,7-dioic acid hydratase (Catechol pathway)</fullName>
    </submittedName>
</protein>
<dbReference type="PANTHER" id="PTHR42796">
    <property type="entry name" value="FUMARYLACETOACETATE HYDROLASE DOMAIN-CONTAINING PROTEIN 2A-RELATED"/>
    <property type="match status" value="1"/>
</dbReference>
<proteinExistence type="inferred from homology"/>
<dbReference type="InterPro" id="IPR036663">
    <property type="entry name" value="Fumarylacetoacetase_C_sf"/>
</dbReference>
<dbReference type="Pfam" id="PF01557">
    <property type="entry name" value="FAA_hydrolase"/>
    <property type="match status" value="1"/>
</dbReference>
<evidence type="ECO:0000313" key="5">
    <source>
        <dbReference type="Proteomes" id="UP000181917"/>
    </source>
</evidence>